<feature type="transmembrane region" description="Helical" evidence="1">
    <location>
        <begin position="425"/>
        <end position="453"/>
    </location>
</feature>
<dbReference type="OMA" id="CDQLGMG"/>
<dbReference type="PANTHER" id="PTHR37539">
    <property type="entry name" value="SECRETED PROTEIN-RELATED"/>
    <property type="match status" value="1"/>
</dbReference>
<reference evidence="3" key="1">
    <citation type="submission" date="2016-03" db="EMBL/GenBank/DDBJ databases">
        <title>Draft genome sequence of Rosellinia necatrix.</title>
        <authorList>
            <person name="Kanematsu S."/>
        </authorList>
    </citation>
    <scope>NUCLEOTIDE SEQUENCE [LARGE SCALE GENOMIC DNA]</scope>
    <source>
        <strain evidence="3">W97</strain>
    </source>
</reference>
<gene>
    <name evidence="3" type="ORF">SAMD00023353_2201220</name>
</gene>
<dbReference type="Proteomes" id="UP000054516">
    <property type="component" value="Unassembled WGS sequence"/>
</dbReference>
<keyword evidence="1" id="KW-0812">Transmembrane</keyword>
<dbReference type="AlphaFoldDB" id="A0A1S7UP19"/>
<protein>
    <submittedName>
        <fullName evidence="3">Putative transcriptional regulator</fullName>
    </submittedName>
</protein>
<keyword evidence="1" id="KW-1133">Transmembrane helix</keyword>
<evidence type="ECO:0000313" key="4">
    <source>
        <dbReference type="Proteomes" id="UP000054516"/>
    </source>
</evidence>
<dbReference type="InterPro" id="IPR037473">
    <property type="entry name" value="Lcp-like"/>
</dbReference>
<accession>A0A1S7UP19</accession>
<dbReference type="Pfam" id="PF09995">
    <property type="entry name" value="MPAB_Lcp_cat"/>
    <property type="match status" value="1"/>
</dbReference>
<evidence type="ECO:0000259" key="2">
    <source>
        <dbReference type="Pfam" id="PF09995"/>
    </source>
</evidence>
<evidence type="ECO:0000313" key="3">
    <source>
        <dbReference type="EMBL" id="GAP85185.2"/>
    </source>
</evidence>
<evidence type="ECO:0000256" key="1">
    <source>
        <dbReference type="SAM" id="Phobius"/>
    </source>
</evidence>
<dbReference type="EMBL" id="DF977467">
    <property type="protein sequence ID" value="GAP85185.2"/>
    <property type="molecule type" value="Genomic_DNA"/>
</dbReference>
<keyword evidence="1" id="KW-0472">Membrane</keyword>
<feature type="domain" description="ER-bound oxygenase mpaB/mpaB'/Rubber oxygenase catalytic" evidence="2">
    <location>
        <begin position="110"/>
        <end position="353"/>
    </location>
</feature>
<dbReference type="OrthoDB" id="6361347at2759"/>
<dbReference type="PANTHER" id="PTHR37539:SF1">
    <property type="entry name" value="ER-BOUND OXYGENASE MPAB_MPAB'_RUBBER OXYGENASE CATALYTIC DOMAIN-CONTAINING PROTEIN"/>
    <property type="match status" value="1"/>
</dbReference>
<organism evidence="3">
    <name type="scientific">Rosellinia necatrix</name>
    <name type="common">White root-rot fungus</name>
    <dbReference type="NCBI Taxonomy" id="77044"/>
    <lineage>
        <taxon>Eukaryota</taxon>
        <taxon>Fungi</taxon>
        <taxon>Dikarya</taxon>
        <taxon>Ascomycota</taxon>
        <taxon>Pezizomycotina</taxon>
        <taxon>Sordariomycetes</taxon>
        <taxon>Xylariomycetidae</taxon>
        <taxon>Xylariales</taxon>
        <taxon>Xylariaceae</taxon>
        <taxon>Rosellinia</taxon>
    </lineage>
</organism>
<name>A0A1S7UP19_ROSNE</name>
<dbReference type="GO" id="GO:0016491">
    <property type="term" value="F:oxidoreductase activity"/>
    <property type="evidence" value="ECO:0007669"/>
    <property type="project" value="InterPro"/>
</dbReference>
<dbReference type="InterPro" id="IPR018713">
    <property type="entry name" value="MPAB/Lcp_cat_dom"/>
</dbReference>
<keyword evidence="4" id="KW-1185">Reference proteome</keyword>
<proteinExistence type="predicted"/>
<dbReference type="STRING" id="77044.A0A1S7UP19"/>
<sequence>MDTEEAIGSTQRSGPYTFKWTKLHLPRSKTDPLRYEYDTIGAKALDQLQVIAKSKGFSDDPRKRPDFYQLLVEHHASHEDLQALWTQVHTVPDWVDWEQLERGQRFFYRYAAANVMGFALQGFVGENSSAPGVVEVLIRTGGFSTRVLLHRLLETFQWVLQATESVAAIRAGGAAHESTVRVRLLHAAVRQRILKLAAARPGYFDVGAHGVPANALDSVHSVATFCCNHMWLQLPRMGVRPTAREAEDYVALFRYLGHLLGAPDDGYFATAARARATMESMLVHELAVTPASRVVCHNFVACLVDLPPFNVSAGFIEAGSRVLNGDALCDELGMGRPGWVPYACFRGHCWLVSALAVAQRLSPAFDEWAIASWKRLFHTAVIQSGLKGASKFDFKYLPREGSKVGKEDNQRQGVRYGFFSRPVEVFYFGIFLFVLTLASTVCLVAAGCMWIALSYLMSGYARVAVPVV</sequence>